<evidence type="ECO:0000313" key="2">
    <source>
        <dbReference type="Proteomes" id="UP000515480"/>
    </source>
</evidence>
<accession>A0A7G7VM13</accession>
<sequence length="124" mass="14726">MDTERKRTMEAEVMTEMIALYCRGHSHAHRVQEYPAEGIPALCPDCRQLLEYARTRIIRCPRMDVKSFCSVCPVHCYSMDMRARIREVMRYSGPRMLLHRPFMTLHHIWIDFAARRREKKGTPS</sequence>
<keyword evidence="2" id="KW-1185">Reference proteome</keyword>
<dbReference type="AlphaFoldDB" id="A0A7G7VM13"/>
<name>A0A7G7VM13_9FIRM</name>
<dbReference type="EMBL" id="CP060204">
    <property type="protein sequence ID" value="QNH55156.1"/>
    <property type="molecule type" value="Genomic_DNA"/>
</dbReference>
<gene>
    <name evidence="1" type="ORF">H1B31_04285</name>
</gene>
<dbReference type="Proteomes" id="UP000515480">
    <property type="component" value="Chromosome"/>
</dbReference>
<dbReference type="InterPro" id="IPR020483">
    <property type="entry name" value="Uncharacterised_YgbA"/>
</dbReference>
<dbReference type="KEGG" id="stim:H1B31_04285"/>
<dbReference type="RefSeq" id="WP_009656366.1">
    <property type="nucleotide sequence ID" value="NZ_CP060204.1"/>
</dbReference>
<proteinExistence type="predicted"/>
<dbReference type="Pfam" id="PF11756">
    <property type="entry name" value="YgbA_NO"/>
    <property type="match status" value="1"/>
</dbReference>
<reference evidence="1 2" key="1">
    <citation type="submission" date="2020-07" db="EMBL/GenBank/DDBJ databases">
        <title>Complete genome and description of Selenomonas timonensis sp. nov., a new bacterium isolated from a gingivitis subject.</title>
        <authorList>
            <person name="Antezack A."/>
        </authorList>
    </citation>
    <scope>NUCLEOTIDE SEQUENCE [LARGE SCALE GENOMIC DNA]</scope>
    <source>
        <strain evidence="1 2">Marseille-Q3039</strain>
    </source>
</reference>
<organism evidence="1 2">
    <name type="scientific">Selenomonas timonae</name>
    <dbReference type="NCBI Taxonomy" id="2754044"/>
    <lineage>
        <taxon>Bacteria</taxon>
        <taxon>Bacillati</taxon>
        <taxon>Bacillota</taxon>
        <taxon>Negativicutes</taxon>
        <taxon>Selenomonadales</taxon>
        <taxon>Selenomonadaceae</taxon>
        <taxon>Selenomonas</taxon>
    </lineage>
</organism>
<protein>
    <submittedName>
        <fullName evidence="1">Nitrous oxide-stimulated promoter family protein</fullName>
    </submittedName>
</protein>
<dbReference type="NCBIfam" id="NF007714">
    <property type="entry name" value="PRK10410.1-2"/>
    <property type="match status" value="1"/>
</dbReference>
<evidence type="ECO:0000313" key="1">
    <source>
        <dbReference type="EMBL" id="QNH55156.1"/>
    </source>
</evidence>